<dbReference type="Proteomes" id="UP000001549">
    <property type="component" value="Chromosome"/>
</dbReference>
<dbReference type="AlphaFoldDB" id="F8B6H3"/>
<evidence type="ECO:0000256" key="13">
    <source>
        <dbReference type="SAM" id="MobiDB-lite"/>
    </source>
</evidence>
<comment type="subcellular location">
    <subcellularLocation>
        <location evidence="12">Cytoplasm</location>
    </subcellularLocation>
</comment>
<evidence type="ECO:0000256" key="6">
    <source>
        <dbReference type="ARBA" id="ARBA00012402"/>
    </source>
</evidence>
<feature type="domain" description="Amine oxidase" evidence="14">
    <location>
        <begin position="10"/>
        <end position="256"/>
    </location>
</feature>
<keyword evidence="8 12" id="KW-0285">Flavoprotein</keyword>
<keyword evidence="10 12" id="KW-0560">Oxidoreductase</keyword>
<evidence type="ECO:0000313" key="16">
    <source>
        <dbReference type="Proteomes" id="UP000001549"/>
    </source>
</evidence>
<evidence type="ECO:0000256" key="4">
    <source>
        <dbReference type="ARBA" id="ARBA00004744"/>
    </source>
</evidence>
<feature type="domain" description="Amine oxidase" evidence="14">
    <location>
        <begin position="314"/>
        <end position="500"/>
    </location>
</feature>
<organism evidence="15 16">
    <name type="scientific">Candidatus Protofrankia datiscae</name>
    <dbReference type="NCBI Taxonomy" id="2716812"/>
    <lineage>
        <taxon>Bacteria</taxon>
        <taxon>Bacillati</taxon>
        <taxon>Actinomycetota</taxon>
        <taxon>Actinomycetes</taxon>
        <taxon>Frankiales</taxon>
        <taxon>Frankiaceae</taxon>
        <taxon>Protofrankia</taxon>
    </lineage>
</organism>
<dbReference type="InterPro" id="IPR004572">
    <property type="entry name" value="Protoporphyrinogen_oxidase"/>
</dbReference>
<evidence type="ECO:0000256" key="2">
    <source>
        <dbReference type="ARBA" id="ARBA00001974"/>
    </source>
</evidence>
<keyword evidence="16" id="KW-1185">Reference proteome</keyword>
<dbReference type="STRING" id="656024.FsymDg_1824"/>
<dbReference type="GO" id="GO:0005737">
    <property type="term" value="C:cytoplasm"/>
    <property type="evidence" value="ECO:0007669"/>
    <property type="project" value="UniProtKB-SubCell"/>
</dbReference>
<evidence type="ECO:0000256" key="10">
    <source>
        <dbReference type="ARBA" id="ARBA00023002"/>
    </source>
</evidence>
<evidence type="ECO:0000256" key="9">
    <source>
        <dbReference type="ARBA" id="ARBA00022827"/>
    </source>
</evidence>
<dbReference type="KEGG" id="fsy:FsymDg_1824"/>
<protein>
    <recommendedName>
        <fullName evidence="7 12">Coproporphyrinogen III oxidase</fullName>
        <ecNumber evidence="6 12">1.3.3.15</ecNumber>
    </recommendedName>
</protein>
<reference evidence="15 16" key="1">
    <citation type="submission" date="2011-05" db="EMBL/GenBank/DDBJ databases">
        <title>Complete sequence of chromosome of Frankia symbiont of Datisca glomerata.</title>
        <authorList>
            <consortium name="US DOE Joint Genome Institute"/>
            <person name="Lucas S."/>
            <person name="Han J."/>
            <person name="Lapidus A."/>
            <person name="Cheng J.-F."/>
            <person name="Goodwin L."/>
            <person name="Pitluck S."/>
            <person name="Peters L."/>
            <person name="Mikhailova N."/>
            <person name="Chertkov O."/>
            <person name="Teshima H."/>
            <person name="Han C."/>
            <person name="Tapia R."/>
            <person name="Land M."/>
            <person name="Hauser L."/>
            <person name="Kyrpides N."/>
            <person name="Ivanova N."/>
            <person name="Pagani I."/>
            <person name="Berry A."/>
            <person name="Pawlowski K."/>
            <person name="Persson T."/>
            <person name="Vanden Heuvel B."/>
            <person name="Benson D."/>
            <person name="Woyke T."/>
        </authorList>
    </citation>
    <scope>NUCLEOTIDE SEQUENCE [LARGE SCALE GENOMIC DNA]</scope>
    <source>
        <strain evidence="16">4085684</strain>
    </source>
</reference>
<dbReference type="NCBIfam" id="TIGR00562">
    <property type="entry name" value="proto_IX_ox"/>
    <property type="match status" value="1"/>
</dbReference>
<dbReference type="RefSeq" id="WP_013873221.1">
    <property type="nucleotide sequence ID" value="NC_015656.1"/>
</dbReference>
<feature type="compositionally biased region" description="Low complexity" evidence="13">
    <location>
        <begin position="270"/>
        <end position="302"/>
    </location>
</feature>
<keyword evidence="11 12" id="KW-0350">Heme biosynthesis</keyword>
<dbReference type="HOGENOM" id="CLU_009629_3_1_11"/>
<evidence type="ECO:0000259" key="14">
    <source>
        <dbReference type="Pfam" id="PF01593"/>
    </source>
</evidence>
<comment type="catalytic activity">
    <reaction evidence="1">
        <text>coproporphyrinogen III + 3 O2 = coproporphyrin III + 3 H2O2</text>
        <dbReference type="Rhea" id="RHEA:43436"/>
        <dbReference type="ChEBI" id="CHEBI:15379"/>
        <dbReference type="ChEBI" id="CHEBI:16240"/>
        <dbReference type="ChEBI" id="CHEBI:57309"/>
        <dbReference type="ChEBI" id="CHEBI:131725"/>
        <dbReference type="EC" id="1.3.3.15"/>
    </reaction>
    <physiologicalReaction direction="left-to-right" evidence="1">
        <dbReference type="Rhea" id="RHEA:43437"/>
    </physiologicalReaction>
</comment>
<dbReference type="SUPFAM" id="SSF54373">
    <property type="entry name" value="FAD-linked reductases, C-terminal domain"/>
    <property type="match status" value="1"/>
</dbReference>
<comment type="similarity">
    <text evidence="5 12">Belongs to the protoporphyrinogen/coproporphyrinogen oxidase family. Coproporphyrinogen III oxidase subfamily.</text>
</comment>
<comment type="function">
    <text evidence="3 12">Involved in coproporphyrin-dependent heme b biosynthesis. Catalyzes the oxidation of coproporphyrinogen III to coproporphyrin III.</text>
</comment>
<evidence type="ECO:0000256" key="8">
    <source>
        <dbReference type="ARBA" id="ARBA00022630"/>
    </source>
</evidence>
<dbReference type="GO" id="GO:0006783">
    <property type="term" value="P:heme biosynthetic process"/>
    <property type="evidence" value="ECO:0007669"/>
    <property type="project" value="UniProtKB-UniRule"/>
</dbReference>
<evidence type="ECO:0000256" key="12">
    <source>
        <dbReference type="RuleBase" id="RU364052"/>
    </source>
</evidence>
<dbReference type="Gene3D" id="3.50.50.60">
    <property type="entry name" value="FAD/NAD(P)-binding domain"/>
    <property type="match status" value="2"/>
</dbReference>
<evidence type="ECO:0000313" key="15">
    <source>
        <dbReference type="EMBL" id="AEH09271.1"/>
    </source>
</evidence>
<sequence length="510" mass="51728">MRVVVVGAGVAGLAAAHALRGRAQVTVVEATDRVGGKLRTTPFEGLELEEGAESFLVRVPDAVRLARHVGLGHDIVHPATTSASLLISGRLRPLPPRTLLGVPTDVVGLLRSRVLSPTGLVRAAADLVLPRTPLPADPTVGGFVGARVGRQVVERLVDPLLGGVYAGRADAMSLRATVPQLTPIMSESRSLLLGAYRVRARTAPADPATTPVFASVRGGLGRFAAAVADASEAEILLGTRVRRLSQTAAGWRLSLVGSGSGSGSGPRAVPDGASGDTGASSGPGADVGPAAGPGADLGADLEANAVDGPGAWDVDADAVILAVPVPEARRLLSPVAPHVAAPLAAVPYTSVALITLLYRGVQLPPGSGYLVPPRQGNVMKAATFLSAKWPHLSADPGLSIVRASVGRAGDESDLERSDVELAGVVAAELAAATGLTARPLASRVTRWDTGLPQYLPGHLERTAVVRGMLPAGLALAGAGYDGVGIAACVRSGEAAAETVLRSDDALRIGQ</sequence>
<dbReference type="InterPro" id="IPR050464">
    <property type="entry name" value="Zeta_carotene_desat/Oxidored"/>
</dbReference>
<evidence type="ECO:0000256" key="3">
    <source>
        <dbReference type="ARBA" id="ARBA00002185"/>
    </source>
</evidence>
<accession>F8B6H3</accession>
<dbReference type="SUPFAM" id="SSF51905">
    <property type="entry name" value="FAD/NAD(P)-binding domain"/>
    <property type="match status" value="1"/>
</dbReference>
<dbReference type="EMBL" id="CP002801">
    <property type="protein sequence ID" value="AEH09271.1"/>
    <property type="molecule type" value="Genomic_DNA"/>
</dbReference>
<evidence type="ECO:0000256" key="7">
    <source>
        <dbReference type="ARBA" id="ARBA00019046"/>
    </source>
</evidence>
<name>F8B6H3_9ACTN</name>
<proteinExistence type="inferred from homology"/>
<dbReference type="eggNOG" id="COG1232">
    <property type="taxonomic scope" value="Bacteria"/>
</dbReference>
<dbReference type="InterPro" id="IPR036188">
    <property type="entry name" value="FAD/NAD-bd_sf"/>
</dbReference>
<dbReference type="UniPathway" id="UPA00252"/>
<dbReference type="PANTHER" id="PTHR42923:SF3">
    <property type="entry name" value="PROTOPORPHYRINOGEN OXIDASE"/>
    <property type="match status" value="1"/>
</dbReference>
<gene>
    <name evidence="15" type="ordered locus">FsymDg_1824</name>
</gene>
<dbReference type="InterPro" id="IPR002937">
    <property type="entry name" value="Amino_oxidase"/>
</dbReference>
<comment type="pathway">
    <text evidence="4 12">Porphyrin-containing compound metabolism; protoheme biosynthesis.</text>
</comment>
<dbReference type="Pfam" id="PF01593">
    <property type="entry name" value="Amino_oxidase"/>
    <property type="match status" value="2"/>
</dbReference>
<keyword evidence="12" id="KW-0963">Cytoplasm</keyword>
<feature type="region of interest" description="Disordered" evidence="13">
    <location>
        <begin position="255"/>
        <end position="302"/>
    </location>
</feature>
<evidence type="ECO:0000256" key="1">
    <source>
        <dbReference type="ARBA" id="ARBA00001755"/>
    </source>
</evidence>
<dbReference type="EC" id="1.3.3.15" evidence="6 12"/>
<keyword evidence="9 12" id="KW-0274">FAD</keyword>
<evidence type="ECO:0000256" key="11">
    <source>
        <dbReference type="ARBA" id="ARBA00023133"/>
    </source>
</evidence>
<evidence type="ECO:0000256" key="5">
    <source>
        <dbReference type="ARBA" id="ARBA00008310"/>
    </source>
</evidence>
<dbReference type="GO" id="GO:0004729">
    <property type="term" value="F:oxygen-dependent protoporphyrinogen oxidase activity"/>
    <property type="evidence" value="ECO:0007669"/>
    <property type="project" value="UniProtKB-UniRule"/>
</dbReference>
<dbReference type="PANTHER" id="PTHR42923">
    <property type="entry name" value="PROTOPORPHYRINOGEN OXIDASE"/>
    <property type="match status" value="1"/>
</dbReference>
<comment type="cofactor">
    <cofactor evidence="2 12">
        <name>FAD</name>
        <dbReference type="ChEBI" id="CHEBI:57692"/>
    </cofactor>
</comment>